<evidence type="ECO:0000256" key="3">
    <source>
        <dbReference type="ARBA" id="ARBA00023002"/>
    </source>
</evidence>
<dbReference type="InterPro" id="IPR017900">
    <property type="entry name" value="4Fe4S_Fe_S_CS"/>
</dbReference>
<reference evidence="9" key="2">
    <citation type="submission" date="2011-03" db="EMBL/GenBank/DDBJ databases">
        <title>The complete genome of Desulfobacca acetoxidans DSM 11109.</title>
        <authorList>
            <consortium name="US DOE Joint Genome Institute (JGI-PGF)"/>
            <person name="Lucas S."/>
            <person name="Copeland A."/>
            <person name="Lapidus A."/>
            <person name="Bruce D."/>
            <person name="Goodwin L."/>
            <person name="Pitluck S."/>
            <person name="Peters L."/>
            <person name="Kyrpides N."/>
            <person name="Mavromatis K."/>
            <person name="Ivanova N."/>
            <person name="Ovchinnikova G."/>
            <person name="Teshima H."/>
            <person name="Detter J.C."/>
            <person name="Han C."/>
            <person name="Land M."/>
            <person name="Hauser L."/>
            <person name="Markowitz V."/>
            <person name="Cheng J.-F."/>
            <person name="Hugenholtz P."/>
            <person name="Woyke T."/>
            <person name="Wu D."/>
            <person name="Spring S."/>
            <person name="Schueler E."/>
            <person name="Brambilla E."/>
            <person name="Klenk H.-P."/>
            <person name="Eisen J.A."/>
        </authorList>
    </citation>
    <scope>NUCLEOTIDE SEQUENCE [LARGE SCALE GENOMIC DNA]</scope>
    <source>
        <strain evidence="9">ATCC 700848 / DSM 11109 / ASRB2</strain>
    </source>
</reference>
<dbReference type="NCBIfam" id="NF038018">
    <property type="entry name" value="qmoC"/>
    <property type="match status" value="1"/>
</dbReference>
<evidence type="ECO:0000256" key="4">
    <source>
        <dbReference type="ARBA" id="ARBA00023004"/>
    </source>
</evidence>
<accession>F2NF57</accession>
<dbReference type="PANTHER" id="PTHR43255:SF1">
    <property type="entry name" value="IRON-SULFUR-BINDING OXIDOREDUCTASE FADF-RELATED"/>
    <property type="match status" value="1"/>
</dbReference>
<dbReference type="GO" id="GO:0046872">
    <property type="term" value="F:metal ion binding"/>
    <property type="evidence" value="ECO:0007669"/>
    <property type="project" value="UniProtKB-KW"/>
</dbReference>
<organism evidence="8 9">
    <name type="scientific">Desulfobacca acetoxidans (strain ATCC 700848 / DSM 11109 / ASRB2)</name>
    <dbReference type="NCBI Taxonomy" id="880072"/>
    <lineage>
        <taxon>Bacteria</taxon>
        <taxon>Pseudomonadati</taxon>
        <taxon>Thermodesulfobacteriota</taxon>
        <taxon>Desulfobaccia</taxon>
        <taxon>Desulfobaccales</taxon>
        <taxon>Desulfobaccaceae</taxon>
        <taxon>Desulfobacca</taxon>
    </lineage>
</organism>
<dbReference type="HOGENOM" id="CLU_705340_0_0_7"/>
<keyword evidence="6" id="KW-0472">Membrane</keyword>
<dbReference type="InterPro" id="IPR017896">
    <property type="entry name" value="4Fe4S_Fe-S-bd"/>
</dbReference>
<keyword evidence="1" id="KW-0004">4Fe-4S</keyword>
<feature type="transmembrane region" description="Helical" evidence="6">
    <location>
        <begin position="153"/>
        <end position="175"/>
    </location>
</feature>
<keyword evidence="6" id="KW-1133">Transmembrane helix</keyword>
<sequence length="382" mass="43030">MAEETVIKSDLQFVKRLQEYGGESLKKCFQCATCSVVCNISPDDSPYPRKEMIMAQWGLKDQIYKDPDIWLCHYCGDCTAYCPRGANPGEVIGAMRQATIEHYSTPSFLARLVSQPKFLPLLIAFPVLLILAIMKLVGTLGNIPAGKVVYSNMLPLLVIDAIFLSAAGFAVFVFLNGIRTYWKDLNSGVSPWKAKLSNKSVVSTLIEVLKEFIVHKHFKKCVTHYARATSHLMLVLGFISLATVTAWSAYYEWASRFGLIPHKESPFSLTEPIKWLALVGTVLLLSGIYLIYRERQNKANSASFGGYFDWLLIWVIIAVGFTGALSWLLRLANLASLAYPMYFLHLVSVFFLFFYAPYTKMAHMVYRTTALVFTKMQGRELA</sequence>
<dbReference type="AlphaFoldDB" id="F2NF57"/>
<dbReference type="SUPFAM" id="SSF103501">
    <property type="entry name" value="Respiratory nitrate reductase 1 gamma chain"/>
    <property type="match status" value="1"/>
</dbReference>
<evidence type="ECO:0000313" key="9">
    <source>
        <dbReference type="Proteomes" id="UP000000483"/>
    </source>
</evidence>
<dbReference type="KEGG" id="dao:Desac_0733"/>
<evidence type="ECO:0000259" key="7">
    <source>
        <dbReference type="PROSITE" id="PS51379"/>
    </source>
</evidence>
<keyword evidence="2" id="KW-0479">Metal-binding</keyword>
<reference evidence="8 9" key="1">
    <citation type="journal article" date="2011" name="Stand. Genomic Sci.">
        <title>Complete genome sequence of the acetate-degrading sulfate reducer Desulfobacca acetoxidans type strain (ASRB2).</title>
        <authorList>
            <person name="Goker M."/>
            <person name="Teshima H."/>
            <person name="Lapidus A."/>
            <person name="Nolan M."/>
            <person name="Lucas S."/>
            <person name="Hammon N."/>
            <person name="Deshpande S."/>
            <person name="Cheng J.F."/>
            <person name="Tapia R."/>
            <person name="Han C."/>
            <person name="Goodwin L."/>
            <person name="Pitluck S."/>
            <person name="Huntemann M."/>
            <person name="Liolios K."/>
            <person name="Ivanova N."/>
            <person name="Pagani I."/>
            <person name="Mavromatis K."/>
            <person name="Ovchinikova G."/>
            <person name="Pati A."/>
            <person name="Chen A."/>
            <person name="Palaniappan K."/>
            <person name="Land M."/>
            <person name="Hauser L."/>
            <person name="Brambilla E.M."/>
            <person name="Rohde M."/>
            <person name="Spring S."/>
            <person name="Detter J.C."/>
            <person name="Woyke T."/>
            <person name="Bristow J."/>
            <person name="Eisen J.A."/>
            <person name="Markowitz V."/>
            <person name="Hugenholtz P."/>
            <person name="Kyrpides N.C."/>
            <person name="Klenk H.P."/>
        </authorList>
    </citation>
    <scope>NUCLEOTIDE SEQUENCE [LARGE SCALE GENOMIC DNA]</scope>
    <source>
        <strain evidence="9">ATCC 700848 / DSM 11109 / ASRB2</strain>
    </source>
</reference>
<keyword evidence="6" id="KW-0812">Transmembrane</keyword>
<dbReference type="PANTHER" id="PTHR43255">
    <property type="entry name" value="IRON-SULFUR-BINDING OXIDOREDUCTASE FADF-RELATED-RELATED"/>
    <property type="match status" value="1"/>
</dbReference>
<dbReference type="Proteomes" id="UP000000483">
    <property type="component" value="Chromosome"/>
</dbReference>
<dbReference type="InterPro" id="IPR036197">
    <property type="entry name" value="NarG-like_sf"/>
</dbReference>
<gene>
    <name evidence="8" type="ordered locus">Desac_0733</name>
</gene>
<evidence type="ECO:0000256" key="6">
    <source>
        <dbReference type="SAM" id="Phobius"/>
    </source>
</evidence>
<name>F2NF57_DESAR</name>
<protein>
    <submittedName>
        <fullName evidence="8">Heterodisulfide reductase subunit C</fullName>
    </submittedName>
</protein>
<feature type="transmembrane region" description="Helical" evidence="6">
    <location>
        <begin position="232"/>
        <end position="253"/>
    </location>
</feature>
<dbReference type="GO" id="GO:0016491">
    <property type="term" value="F:oxidoreductase activity"/>
    <property type="evidence" value="ECO:0007669"/>
    <property type="project" value="UniProtKB-KW"/>
</dbReference>
<feature type="transmembrane region" description="Helical" evidence="6">
    <location>
        <begin position="341"/>
        <end position="358"/>
    </location>
</feature>
<feature type="transmembrane region" description="Helical" evidence="6">
    <location>
        <begin position="273"/>
        <end position="292"/>
    </location>
</feature>
<keyword evidence="9" id="KW-1185">Reference proteome</keyword>
<dbReference type="GO" id="GO:0005886">
    <property type="term" value="C:plasma membrane"/>
    <property type="evidence" value="ECO:0007669"/>
    <property type="project" value="TreeGrafter"/>
</dbReference>
<dbReference type="RefSeq" id="WP_013705725.1">
    <property type="nucleotide sequence ID" value="NC_015388.1"/>
</dbReference>
<evidence type="ECO:0000256" key="1">
    <source>
        <dbReference type="ARBA" id="ARBA00022485"/>
    </source>
</evidence>
<dbReference type="Pfam" id="PF13183">
    <property type="entry name" value="Fer4_8"/>
    <property type="match status" value="1"/>
</dbReference>
<dbReference type="OrthoDB" id="9794954at2"/>
<dbReference type="GO" id="GO:0051539">
    <property type="term" value="F:4 iron, 4 sulfur cluster binding"/>
    <property type="evidence" value="ECO:0007669"/>
    <property type="project" value="UniProtKB-KW"/>
</dbReference>
<dbReference type="EMBL" id="CP002629">
    <property type="protein sequence ID" value="AEB08612.1"/>
    <property type="molecule type" value="Genomic_DNA"/>
</dbReference>
<evidence type="ECO:0000256" key="5">
    <source>
        <dbReference type="ARBA" id="ARBA00023014"/>
    </source>
</evidence>
<feature type="transmembrane region" description="Helical" evidence="6">
    <location>
        <begin position="304"/>
        <end position="329"/>
    </location>
</feature>
<proteinExistence type="predicted"/>
<evidence type="ECO:0000256" key="2">
    <source>
        <dbReference type="ARBA" id="ARBA00022723"/>
    </source>
</evidence>
<dbReference type="PROSITE" id="PS00198">
    <property type="entry name" value="4FE4S_FER_1"/>
    <property type="match status" value="1"/>
</dbReference>
<feature type="domain" description="4Fe-4S ferredoxin-type" evidence="7">
    <location>
        <begin position="61"/>
        <end position="92"/>
    </location>
</feature>
<keyword evidence="5" id="KW-0411">Iron-sulfur</keyword>
<dbReference type="InterPro" id="IPR009051">
    <property type="entry name" value="Helical_ferredxn"/>
</dbReference>
<dbReference type="SUPFAM" id="SSF46548">
    <property type="entry name" value="alpha-helical ferredoxin"/>
    <property type="match status" value="1"/>
</dbReference>
<dbReference type="Gene3D" id="1.10.1060.10">
    <property type="entry name" value="Alpha-helical ferredoxin"/>
    <property type="match status" value="1"/>
</dbReference>
<dbReference type="eggNOG" id="COG1150">
    <property type="taxonomic scope" value="Bacteria"/>
</dbReference>
<dbReference type="STRING" id="880072.Desac_0733"/>
<dbReference type="PROSITE" id="PS51379">
    <property type="entry name" value="4FE4S_FER_2"/>
    <property type="match status" value="1"/>
</dbReference>
<evidence type="ECO:0000313" key="8">
    <source>
        <dbReference type="EMBL" id="AEB08612.1"/>
    </source>
</evidence>
<feature type="transmembrane region" description="Helical" evidence="6">
    <location>
        <begin position="118"/>
        <end position="141"/>
    </location>
</feature>
<keyword evidence="4" id="KW-0408">Iron</keyword>
<keyword evidence="3" id="KW-0560">Oxidoreductase</keyword>
<dbReference type="InterPro" id="IPR051460">
    <property type="entry name" value="HdrC_iron-sulfur_subunit"/>
</dbReference>